<organism evidence="6 7">
    <name type="scientific">Mytilus coruscus</name>
    <name type="common">Sea mussel</name>
    <dbReference type="NCBI Taxonomy" id="42192"/>
    <lineage>
        <taxon>Eukaryota</taxon>
        <taxon>Metazoa</taxon>
        <taxon>Spiralia</taxon>
        <taxon>Lophotrochozoa</taxon>
        <taxon>Mollusca</taxon>
        <taxon>Bivalvia</taxon>
        <taxon>Autobranchia</taxon>
        <taxon>Pteriomorphia</taxon>
        <taxon>Mytilida</taxon>
        <taxon>Mytiloidea</taxon>
        <taxon>Mytilidae</taxon>
        <taxon>Mytilinae</taxon>
        <taxon>Mytilus</taxon>
    </lineage>
</organism>
<dbReference type="PANTHER" id="PTHR48112">
    <property type="entry name" value="HIGH MOBILITY GROUP PROTEIN DSP1"/>
    <property type="match status" value="1"/>
</dbReference>
<evidence type="ECO:0000259" key="5">
    <source>
        <dbReference type="PROSITE" id="PS50118"/>
    </source>
</evidence>
<evidence type="ECO:0000256" key="2">
    <source>
        <dbReference type="PROSITE-ProRule" id="PRU00267"/>
    </source>
</evidence>
<feature type="domain" description="HMG box" evidence="5">
    <location>
        <begin position="259"/>
        <end position="309"/>
    </location>
</feature>
<evidence type="ECO:0000256" key="3">
    <source>
        <dbReference type="SAM" id="Coils"/>
    </source>
</evidence>
<dbReference type="OrthoDB" id="5550281at2759"/>
<feature type="domain" description="HMG box" evidence="5">
    <location>
        <begin position="167"/>
        <end position="232"/>
    </location>
</feature>
<feature type="region of interest" description="Disordered" evidence="4">
    <location>
        <begin position="139"/>
        <end position="167"/>
    </location>
</feature>
<dbReference type="GO" id="GO:0006357">
    <property type="term" value="P:regulation of transcription by RNA polymerase II"/>
    <property type="evidence" value="ECO:0007669"/>
    <property type="project" value="TreeGrafter"/>
</dbReference>
<dbReference type="InterPro" id="IPR036910">
    <property type="entry name" value="HMG_box_dom_sf"/>
</dbReference>
<feature type="coiled-coil region" evidence="3">
    <location>
        <begin position="291"/>
        <end position="318"/>
    </location>
</feature>
<reference evidence="6 7" key="1">
    <citation type="submission" date="2020-06" db="EMBL/GenBank/DDBJ databases">
        <authorList>
            <person name="Li R."/>
            <person name="Bekaert M."/>
        </authorList>
    </citation>
    <scope>NUCLEOTIDE SEQUENCE [LARGE SCALE GENOMIC DNA]</scope>
    <source>
        <strain evidence="7">wild</strain>
    </source>
</reference>
<sequence>MALLATCAKSGTFAFSKFGLFKLCPSSYSIGSSINRNYVTKKEKIDIHSLPKAPKRPMTSYLEFYKNHYNEIVENNNLQTDKKKASKAVQICSGMWESLDDVTRKGYQDRAHARLEAYKEEMQKFKDSLTPEQKELLKEAKKQKREEKVKKKEKKEEKQKNVEHGLPKRPLSSYMFFVNSKMPNPYSDKSATEYVQMLGHEWKELSKEDKQSFEELAAEAKEEYSLKMTQWVENMVEQGDGSDVKVSLLQKELEKLEVPKKNTSGYQIYRHHHKEGPLWSTLSDEEKEKWVKKAVKDLHRYEKEMEEWYQKIEDKGKTDFVEEMFELIKTNKKKPTKK</sequence>
<feature type="compositionally biased region" description="Basic and acidic residues" evidence="4">
    <location>
        <begin position="139"/>
        <end position="166"/>
    </location>
</feature>
<evidence type="ECO:0000256" key="4">
    <source>
        <dbReference type="SAM" id="MobiDB-lite"/>
    </source>
</evidence>
<dbReference type="AlphaFoldDB" id="A0A6J8AT27"/>
<feature type="DNA-binding region" description="HMG box" evidence="2">
    <location>
        <begin position="259"/>
        <end position="309"/>
    </location>
</feature>
<accession>A0A6J8AT27</accession>
<keyword evidence="2" id="KW-0539">Nucleus</keyword>
<protein>
    <submittedName>
        <fullName evidence="6">TFAM</fullName>
    </submittedName>
</protein>
<dbReference type="PRINTS" id="PR00886">
    <property type="entry name" value="HIGHMOBLTY12"/>
</dbReference>
<dbReference type="SUPFAM" id="SSF47095">
    <property type="entry name" value="HMG-box"/>
    <property type="match status" value="3"/>
</dbReference>
<evidence type="ECO:0000313" key="6">
    <source>
        <dbReference type="EMBL" id="CAC5373210.1"/>
    </source>
</evidence>
<feature type="DNA-binding region" description="HMG box" evidence="2">
    <location>
        <begin position="54"/>
        <end position="126"/>
    </location>
</feature>
<evidence type="ECO:0000256" key="1">
    <source>
        <dbReference type="ARBA" id="ARBA00023125"/>
    </source>
</evidence>
<keyword evidence="1 2" id="KW-0238">DNA-binding</keyword>
<proteinExistence type="predicted"/>
<name>A0A6J8AT27_MYTCO</name>
<keyword evidence="3" id="KW-0175">Coiled coil</keyword>
<dbReference type="PROSITE" id="PS50118">
    <property type="entry name" value="HMG_BOX_2"/>
    <property type="match status" value="3"/>
</dbReference>
<dbReference type="InterPro" id="IPR009071">
    <property type="entry name" value="HMG_box_dom"/>
</dbReference>
<feature type="domain" description="HMG box" evidence="5">
    <location>
        <begin position="54"/>
        <end position="126"/>
    </location>
</feature>
<dbReference type="Gene3D" id="1.10.30.10">
    <property type="entry name" value="High mobility group box domain"/>
    <property type="match status" value="3"/>
</dbReference>
<dbReference type="Pfam" id="PF00505">
    <property type="entry name" value="HMG_box"/>
    <property type="match status" value="2"/>
</dbReference>
<gene>
    <name evidence="6" type="ORF">MCOR_11045</name>
</gene>
<dbReference type="Proteomes" id="UP000507470">
    <property type="component" value="Unassembled WGS sequence"/>
</dbReference>
<dbReference type="GO" id="GO:0005634">
    <property type="term" value="C:nucleus"/>
    <property type="evidence" value="ECO:0007669"/>
    <property type="project" value="UniProtKB-UniRule"/>
</dbReference>
<feature type="DNA-binding region" description="HMG box" evidence="2">
    <location>
        <begin position="167"/>
        <end position="232"/>
    </location>
</feature>
<dbReference type="InterPro" id="IPR050342">
    <property type="entry name" value="HMGB"/>
</dbReference>
<keyword evidence="7" id="KW-1185">Reference proteome</keyword>
<dbReference type="GO" id="GO:0003677">
    <property type="term" value="F:DNA binding"/>
    <property type="evidence" value="ECO:0007669"/>
    <property type="project" value="UniProtKB-UniRule"/>
</dbReference>
<dbReference type="EMBL" id="CACVKT020001887">
    <property type="protein sequence ID" value="CAC5373210.1"/>
    <property type="molecule type" value="Genomic_DNA"/>
</dbReference>
<dbReference type="SMART" id="SM00398">
    <property type="entry name" value="HMG"/>
    <property type="match status" value="3"/>
</dbReference>
<dbReference type="PANTHER" id="PTHR48112:SF22">
    <property type="entry name" value="MITOCHONDRIAL TRANSCRIPTION FACTOR A, ISOFORM B"/>
    <property type="match status" value="1"/>
</dbReference>
<evidence type="ECO:0000313" key="7">
    <source>
        <dbReference type="Proteomes" id="UP000507470"/>
    </source>
</evidence>